<dbReference type="RefSeq" id="WP_012900501.1">
    <property type="nucleotide sequence ID" value="NC_013665.1"/>
</dbReference>
<gene>
    <name evidence="7" type="ordered locus">MCP_1751</name>
</gene>
<proteinExistence type="predicted"/>
<keyword evidence="3" id="KW-0378">Hydrolase</keyword>
<protein>
    <recommendedName>
        <fullName evidence="6">JAB domain-containing protein</fullName>
    </recommendedName>
</protein>
<dbReference type="AlphaFoldDB" id="D1YZF1"/>
<accession>D1YZF1</accession>
<dbReference type="eggNOG" id="arCOG01139">
    <property type="taxonomic scope" value="Archaea"/>
</dbReference>
<reference evidence="8" key="3">
    <citation type="journal article" date="2011" name="PLoS ONE">
        <title>Genome sequence of a mesophilic hydrogenotrophic methanogen Methanocella paludicola, the first cultivated representative of the order Methanocellales.</title>
        <authorList>
            <person name="Sakai S."/>
            <person name="Takaki Y."/>
            <person name="Shimamura S."/>
            <person name="Sekine M."/>
            <person name="Tajima T."/>
            <person name="Kosugi H."/>
            <person name="Ichikawa N."/>
            <person name="Tasumi E."/>
            <person name="Hiraki A.T."/>
            <person name="Shimizu A."/>
            <person name="Kato Y."/>
            <person name="Nishiko R."/>
            <person name="Mori K."/>
            <person name="Fujita N."/>
            <person name="Imachi H."/>
            <person name="Takai K."/>
        </authorList>
    </citation>
    <scope>NUCLEOTIDE SEQUENCE [LARGE SCALE GENOMIC DNA]</scope>
    <source>
        <strain evidence="8">DSM 17711 / JCM 13418 / NBRC 101707 / SANAE</strain>
    </source>
</reference>
<dbReference type="GO" id="GO:0046872">
    <property type="term" value="F:metal ion binding"/>
    <property type="evidence" value="ECO:0007669"/>
    <property type="project" value="UniProtKB-KW"/>
</dbReference>
<dbReference type="CDD" id="cd08072">
    <property type="entry name" value="MPN_archaeal"/>
    <property type="match status" value="1"/>
</dbReference>
<evidence type="ECO:0000256" key="5">
    <source>
        <dbReference type="ARBA" id="ARBA00023049"/>
    </source>
</evidence>
<dbReference type="GO" id="GO:0008237">
    <property type="term" value="F:metallopeptidase activity"/>
    <property type="evidence" value="ECO:0007669"/>
    <property type="project" value="UniProtKB-KW"/>
</dbReference>
<keyword evidence="1" id="KW-0645">Protease</keyword>
<sequence length="130" mass="14345">MARRKNVSGIARDALAFILEASRSTHPHEFAGLLRSDGRLISEVVLVPGTTSDEGSARMLLDMMPLDMSIVGSVHSHPVRDLRFSEADIDMFGAKGYYNIIVAYPYTDKDWVCYSPDGEKVSLPVVEADQ</sequence>
<keyword evidence="4" id="KW-0862">Zinc</keyword>
<dbReference type="GO" id="GO:0006508">
    <property type="term" value="P:proteolysis"/>
    <property type="evidence" value="ECO:0007669"/>
    <property type="project" value="UniProtKB-KW"/>
</dbReference>
<dbReference type="Proteomes" id="UP000001882">
    <property type="component" value="Chromosome"/>
</dbReference>
<dbReference type="KEGG" id="mpd:MCP_1751"/>
<reference evidence="7 8" key="1">
    <citation type="journal article" date="2007" name="Appl. Environ. Microbiol.">
        <title>Isolation of key methanogens for global methane emission from rice paddy fields: a novel isolate affiliated with the clone cluster rice cluster I.</title>
        <authorList>
            <person name="Sakai S."/>
            <person name="Imachi H."/>
            <person name="Sekiguchi Y."/>
            <person name="Ohashi A."/>
            <person name="Harada H."/>
            <person name="Kamagata Y."/>
        </authorList>
    </citation>
    <scope>NUCLEOTIDE SEQUENCE [LARGE SCALE GENOMIC DNA]</scope>
    <source>
        <strain evidence="8">DSM 17711 / JCM 13418 / NBRC 101707 / SANAE</strain>
    </source>
</reference>
<evidence type="ECO:0000313" key="8">
    <source>
        <dbReference type="Proteomes" id="UP000001882"/>
    </source>
</evidence>
<dbReference type="Gene3D" id="3.40.140.10">
    <property type="entry name" value="Cytidine Deaminase, domain 2"/>
    <property type="match status" value="1"/>
</dbReference>
<dbReference type="STRING" id="304371.MCP_1751"/>
<evidence type="ECO:0000256" key="3">
    <source>
        <dbReference type="ARBA" id="ARBA00022801"/>
    </source>
</evidence>
<name>D1YZF1_METPS</name>
<dbReference type="SUPFAM" id="SSF102712">
    <property type="entry name" value="JAB1/MPN domain"/>
    <property type="match status" value="1"/>
</dbReference>
<keyword evidence="5" id="KW-0482">Metalloprotease</keyword>
<dbReference type="Pfam" id="PF14464">
    <property type="entry name" value="Prok-JAB"/>
    <property type="match status" value="1"/>
</dbReference>
<evidence type="ECO:0000256" key="2">
    <source>
        <dbReference type="ARBA" id="ARBA00022723"/>
    </source>
</evidence>
<organism evidence="7 8">
    <name type="scientific">Methanocella paludicola (strain DSM 17711 / JCM 13418 / NBRC 101707 / SANAE)</name>
    <dbReference type="NCBI Taxonomy" id="304371"/>
    <lineage>
        <taxon>Archaea</taxon>
        <taxon>Methanobacteriati</taxon>
        <taxon>Methanobacteriota</taxon>
        <taxon>Stenosarchaea group</taxon>
        <taxon>Methanomicrobia</taxon>
        <taxon>Methanocellales</taxon>
        <taxon>Methanocellaceae</taxon>
        <taxon>Methanocella</taxon>
    </lineage>
</organism>
<evidence type="ECO:0000259" key="6">
    <source>
        <dbReference type="Pfam" id="PF14464"/>
    </source>
</evidence>
<keyword evidence="8" id="KW-1185">Reference proteome</keyword>
<dbReference type="GeneID" id="8681648"/>
<dbReference type="OrthoDB" id="4612at2157"/>
<reference evidence="7 8" key="2">
    <citation type="journal article" date="2008" name="Int. J. Syst. Evol. Microbiol.">
        <title>Methanocella paludicola gen. nov., sp. nov., a methane-producing archaeon, the first isolate of the lineage 'Rice Cluster I', and proposal of the new archaeal order Methanocellales ord. nov.</title>
        <authorList>
            <person name="Sakai S."/>
            <person name="Imachi H."/>
            <person name="Hanada S."/>
            <person name="Ohashi A."/>
            <person name="Harada H."/>
            <person name="Kamagata Y."/>
        </authorList>
    </citation>
    <scope>NUCLEOTIDE SEQUENCE [LARGE SCALE GENOMIC DNA]</scope>
    <source>
        <strain evidence="8">DSM 17711 / JCM 13418 / NBRC 101707 / SANAE</strain>
    </source>
</reference>
<dbReference type="InParanoid" id="D1YZF1"/>
<evidence type="ECO:0000313" key="7">
    <source>
        <dbReference type="EMBL" id="BAI61823.1"/>
    </source>
</evidence>
<dbReference type="InterPro" id="IPR028090">
    <property type="entry name" value="JAB_dom_prok"/>
</dbReference>
<dbReference type="EMBL" id="AP011532">
    <property type="protein sequence ID" value="BAI61823.1"/>
    <property type="molecule type" value="Genomic_DNA"/>
</dbReference>
<keyword evidence="2" id="KW-0479">Metal-binding</keyword>
<feature type="domain" description="JAB" evidence="6">
    <location>
        <begin position="15"/>
        <end position="113"/>
    </location>
</feature>
<evidence type="ECO:0000256" key="1">
    <source>
        <dbReference type="ARBA" id="ARBA00022670"/>
    </source>
</evidence>
<evidence type="ECO:0000256" key="4">
    <source>
        <dbReference type="ARBA" id="ARBA00022833"/>
    </source>
</evidence>